<sequence length="49" mass="5479">MTRDQARTCSRRPATSRRHTTTNGFLSSSPTSLWGQVFQPEALARESTP</sequence>
<evidence type="ECO:0000313" key="3">
    <source>
        <dbReference type="Proteomes" id="UP000238479"/>
    </source>
</evidence>
<evidence type="ECO:0000313" key="2">
    <source>
        <dbReference type="EMBL" id="PRQ57077.1"/>
    </source>
</evidence>
<accession>A0A2P6SEH0</accession>
<proteinExistence type="predicted"/>
<evidence type="ECO:0000256" key="1">
    <source>
        <dbReference type="SAM" id="MobiDB-lite"/>
    </source>
</evidence>
<dbReference type="AlphaFoldDB" id="A0A2P6SEH0"/>
<reference evidence="2 3" key="1">
    <citation type="journal article" date="2018" name="Nat. Genet.">
        <title>The Rosa genome provides new insights in the design of modern roses.</title>
        <authorList>
            <person name="Bendahmane M."/>
        </authorList>
    </citation>
    <scope>NUCLEOTIDE SEQUENCE [LARGE SCALE GENOMIC DNA]</scope>
    <source>
        <strain evidence="3">cv. Old Blush</strain>
    </source>
</reference>
<organism evidence="2 3">
    <name type="scientific">Rosa chinensis</name>
    <name type="common">China rose</name>
    <dbReference type="NCBI Taxonomy" id="74649"/>
    <lineage>
        <taxon>Eukaryota</taxon>
        <taxon>Viridiplantae</taxon>
        <taxon>Streptophyta</taxon>
        <taxon>Embryophyta</taxon>
        <taxon>Tracheophyta</taxon>
        <taxon>Spermatophyta</taxon>
        <taxon>Magnoliopsida</taxon>
        <taxon>eudicotyledons</taxon>
        <taxon>Gunneridae</taxon>
        <taxon>Pentapetalae</taxon>
        <taxon>rosids</taxon>
        <taxon>fabids</taxon>
        <taxon>Rosales</taxon>
        <taxon>Rosaceae</taxon>
        <taxon>Rosoideae</taxon>
        <taxon>Rosoideae incertae sedis</taxon>
        <taxon>Rosa</taxon>
    </lineage>
</organism>
<dbReference type="Proteomes" id="UP000238479">
    <property type="component" value="Chromosome 1"/>
</dbReference>
<feature type="region of interest" description="Disordered" evidence="1">
    <location>
        <begin position="1"/>
        <end position="49"/>
    </location>
</feature>
<name>A0A2P6SEH0_ROSCH</name>
<protein>
    <submittedName>
        <fullName evidence="2">Uncharacterized protein</fullName>
    </submittedName>
</protein>
<dbReference type="Gramene" id="PRQ57077">
    <property type="protein sequence ID" value="PRQ57077"/>
    <property type="gene ID" value="RchiOBHm_Chr1g0344311"/>
</dbReference>
<comment type="caution">
    <text evidence="2">The sequence shown here is derived from an EMBL/GenBank/DDBJ whole genome shotgun (WGS) entry which is preliminary data.</text>
</comment>
<keyword evidence="3" id="KW-1185">Reference proteome</keyword>
<dbReference type="EMBL" id="PDCK01000039">
    <property type="protein sequence ID" value="PRQ57077.1"/>
    <property type="molecule type" value="Genomic_DNA"/>
</dbReference>
<feature type="compositionally biased region" description="Polar residues" evidence="1">
    <location>
        <begin position="21"/>
        <end position="34"/>
    </location>
</feature>
<gene>
    <name evidence="2" type="ORF">RchiOBHm_Chr1g0344311</name>
</gene>